<evidence type="ECO:0000313" key="4">
    <source>
        <dbReference type="Proteomes" id="UP000064844"/>
    </source>
</evidence>
<dbReference type="InterPro" id="IPR001387">
    <property type="entry name" value="Cro/C1-type_HTH"/>
</dbReference>
<reference evidence="2 4" key="1">
    <citation type="journal article" date="2015" name="Nat. Commun.">
        <title>Production of butyrate from lysine and the Amadori product fructoselysine by a human gut commensal.</title>
        <authorList>
            <person name="Bui T.P."/>
            <person name="Ritari J."/>
            <person name="Boeren S."/>
            <person name="de Waard P."/>
            <person name="Plugge C.M."/>
            <person name="de Vos W.M."/>
        </authorList>
    </citation>
    <scope>NUCLEOTIDE SEQUENCE [LARGE SCALE GENOMIC DNA]</scope>
    <source>
        <strain evidence="2 4">AF211</strain>
    </source>
</reference>
<dbReference type="RefSeq" id="WP_058117251.1">
    <property type="nucleotide sequence ID" value="NZ_CALICV010000057.1"/>
</dbReference>
<reference evidence="3 5" key="3">
    <citation type="submission" date="2018-04" db="EMBL/GenBank/DDBJ databases">
        <title>Genomic Encyclopedia of Type Strains, Phase IV (KMG-IV): sequencing the most valuable type-strain genomes for metagenomic binning, comparative biology and taxonomic classification.</title>
        <authorList>
            <person name="Goeker M."/>
        </authorList>
    </citation>
    <scope>NUCLEOTIDE SEQUENCE [LARGE SCALE GENOMIC DNA]</scope>
    <source>
        <strain evidence="3 5">DSM 26588</strain>
    </source>
</reference>
<dbReference type="Proteomes" id="UP000245778">
    <property type="component" value="Unassembled WGS sequence"/>
</dbReference>
<dbReference type="EMBL" id="CP011307">
    <property type="protein sequence ID" value="ALP93314.1"/>
    <property type="molecule type" value="Genomic_DNA"/>
</dbReference>
<dbReference type="KEGG" id="ibu:IB211_00920"/>
<dbReference type="OrthoDB" id="574441at2"/>
<evidence type="ECO:0000313" key="3">
    <source>
        <dbReference type="EMBL" id="PVY58881.1"/>
    </source>
</evidence>
<evidence type="ECO:0000313" key="5">
    <source>
        <dbReference type="Proteomes" id="UP000245778"/>
    </source>
</evidence>
<dbReference type="CDD" id="cd00093">
    <property type="entry name" value="HTH_XRE"/>
    <property type="match status" value="1"/>
</dbReference>
<gene>
    <name evidence="3" type="ORF">C7373_103169</name>
    <name evidence="2" type="ORF">IB211_00920</name>
</gene>
<dbReference type="PROSITE" id="PS50943">
    <property type="entry name" value="HTH_CROC1"/>
    <property type="match status" value="1"/>
</dbReference>
<dbReference type="GO" id="GO:0003677">
    <property type="term" value="F:DNA binding"/>
    <property type="evidence" value="ECO:0007669"/>
    <property type="project" value="InterPro"/>
</dbReference>
<keyword evidence="4" id="KW-1185">Reference proteome</keyword>
<dbReference type="Gene3D" id="1.10.260.40">
    <property type="entry name" value="lambda repressor-like DNA-binding domains"/>
    <property type="match status" value="1"/>
</dbReference>
<evidence type="ECO:0000259" key="1">
    <source>
        <dbReference type="PROSITE" id="PS50943"/>
    </source>
</evidence>
<dbReference type="SUPFAM" id="SSF47413">
    <property type="entry name" value="lambda repressor-like DNA-binding domains"/>
    <property type="match status" value="1"/>
</dbReference>
<dbReference type="InterPro" id="IPR010982">
    <property type="entry name" value="Lambda_DNA-bd_dom_sf"/>
</dbReference>
<dbReference type="EMBL" id="QEKK01000003">
    <property type="protein sequence ID" value="PVY58881.1"/>
    <property type="molecule type" value="Genomic_DNA"/>
</dbReference>
<name>A0A0S2W252_9FIRM</name>
<dbReference type="STRING" id="1297617.IB211_00920"/>
<feature type="domain" description="HTH cro/C1-type" evidence="1">
    <location>
        <begin position="17"/>
        <end position="76"/>
    </location>
</feature>
<evidence type="ECO:0000313" key="2">
    <source>
        <dbReference type="EMBL" id="ALP93314.1"/>
    </source>
</evidence>
<dbReference type="SMART" id="SM00530">
    <property type="entry name" value="HTH_XRE"/>
    <property type="match status" value="1"/>
</dbReference>
<accession>A0A0S2W252</accession>
<protein>
    <submittedName>
        <fullName evidence="3">Helix-turn-helix protein</fullName>
    </submittedName>
</protein>
<dbReference type="GeneID" id="93229834"/>
<proteinExistence type="predicted"/>
<reference evidence="4" key="2">
    <citation type="submission" date="2015-04" db="EMBL/GenBank/DDBJ databases">
        <title>A butyrogenic pathway from the amino acid lysine in a human gut commensal.</title>
        <authorList>
            <person name="de Vos W.M."/>
            <person name="Bui N.T.P."/>
            <person name="Plugge C.M."/>
            <person name="Ritari J."/>
        </authorList>
    </citation>
    <scope>NUCLEOTIDE SEQUENCE [LARGE SCALE GENOMIC DNA]</scope>
    <source>
        <strain evidence="4">AF211</strain>
    </source>
</reference>
<dbReference type="Pfam" id="PF01381">
    <property type="entry name" value="HTH_3"/>
    <property type="match status" value="1"/>
</dbReference>
<dbReference type="Proteomes" id="UP000064844">
    <property type="component" value="Chromosome"/>
</dbReference>
<dbReference type="AlphaFoldDB" id="A0A0S2W252"/>
<sequence>MKIYQFKGKCNISGSAIRRERERQRLSQEQLAARMQVEGIQLNQKAISRIETGGRVVADYELTTFSRVLGVSMQKLVDTEG</sequence>
<organism evidence="2 4">
    <name type="scientific">Intestinimonas butyriciproducens</name>
    <dbReference type="NCBI Taxonomy" id="1297617"/>
    <lineage>
        <taxon>Bacteria</taxon>
        <taxon>Bacillati</taxon>
        <taxon>Bacillota</taxon>
        <taxon>Clostridia</taxon>
        <taxon>Eubacteriales</taxon>
        <taxon>Intestinimonas</taxon>
    </lineage>
</organism>